<evidence type="ECO:0000313" key="3">
    <source>
        <dbReference type="Proteomes" id="UP000054047"/>
    </source>
</evidence>
<dbReference type="GO" id="GO:0005925">
    <property type="term" value="C:focal adhesion"/>
    <property type="evidence" value="ECO:0007669"/>
    <property type="project" value="InterPro"/>
</dbReference>
<dbReference type="InterPro" id="IPR036137">
    <property type="entry name" value="Focal_adhe_kin_target_dom_sf"/>
</dbReference>
<reference evidence="2 3" key="1">
    <citation type="submission" date="2013-12" db="EMBL/GenBank/DDBJ databases">
        <title>Draft genome of the parsitic nematode Ancylostoma duodenale.</title>
        <authorList>
            <person name="Mitreva M."/>
        </authorList>
    </citation>
    <scope>NUCLEOTIDE SEQUENCE [LARGE SCALE GENOMIC DNA]</scope>
    <source>
        <strain evidence="2 3">Zhejiang</strain>
    </source>
</reference>
<sequence length="178" mass="20300">GISPNLVLVSRAVNAVTDAVDRLNNTFNVNMKHDDFVSSIRDITSKLREMFAESTDVLGQMPEERRKEVEMTEALIGNDMRQMGKVVQQVVDNTNNPSYHIYRREVVRIAKEMAVNCTNFLSLFENRNRVKLPDFRAQSSMGAEYKLSQWAMLFASDLEANVHFTAVLRPSFSMVTCM</sequence>
<dbReference type="SUPFAM" id="SSF68993">
    <property type="entry name" value="FAT domain of focal adhesion kinase"/>
    <property type="match status" value="1"/>
</dbReference>
<accession>A0A0C2FZL8</accession>
<dbReference type="OrthoDB" id="10380450at2759"/>
<dbReference type="GO" id="GO:0007172">
    <property type="term" value="P:signal complex assembly"/>
    <property type="evidence" value="ECO:0007669"/>
    <property type="project" value="InterPro"/>
</dbReference>
<feature type="non-terminal residue" evidence="2">
    <location>
        <position position="1"/>
    </location>
</feature>
<dbReference type="EMBL" id="KN744473">
    <property type="protein sequence ID" value="KIH52129.1"/>
    <property type="molecule type" value="Genomic_DNA"/>
</dbReference>
<name>A0A0C2FZL8_9BILA</name>
<dbReference type="Proteomes" id="UP000054047">
    <property type="component" value="Unassembled WGS sequence"/>
</dbReference>
<evidence type="ECO:0000259" key="1">
    <source>
        <dbReference type="Pfam" id="PF03623"/>
    </source>
</evidence>
<proteinExistence type="predicted"/>
<dbReference type="Pfam" id="PF03623">
    <property type="entry name" value="Focal_AT"/>
    <property type="match status" value="1"/>
</dbReference>
<dbReference type="InterPro" id="IPR005189">
    <property type="entry name" value="Focal_adhesion_kin_target_dom"/>
</dbReference>
<gene>
    <name evidence="2" type="ORF">ANCDUO_17771</name>
</gene>
<dbReference type="Gene3D" id="1.20.120.330">
    <property type="entry name" value="Nucleotidyltransferases domain 2"/>
    <property type="match status" value="1"/>
</dbReference>
<keyword evidence="3" id="KW-1185">Reference proteome</keyword>
<dbReference type="GO" id="GO:0004713">
    <property type="term" value="F:protein tyrosine kinase activity"/>
    <property type="evidence" value="ECO:0007669"/>
    <property type="project" value="InterPro"/>
</dbReference>
<feature type="domain" description="Focal AT" evidence="1">
    <location>
        <begin position="9"/>
        <end position="123"/>
    </location>
</feature>
<dbReference type="AlphaFoldDB" id="A0A0C2FZL8"/>
<protein>
    <recommendedName>
        <fullName evidence="1">Focal AT domain-containing protein</fullName>
    </recommendedName>
</protein>
<evidence type="ECO:0000313" key="2">
    <source>
        <dbReference type="EMBL" id="KIH52129.1"/>
    </source>
</evidence>
<organism evidence="2 3">
    <name type="scientific">Ancylostoma duodenale</name>
    <dbReference type="NCBI Taxonomy" id="51022"/>
    <lineage>
        <taxon>Eukaryota</taxon>
        <taxon>Metazoa</taxon>
        <taxon>Ecdysozoa</taxon>
        <taxon>Nematoda</taxon>
        <taxon>Chromadorea</taxon>
        <taxon>Rhabditida</taxon>
        <taxon>Rhabditina</taxon>
        <taxon>Rhabditomorpha</taxon>
        <taxon>Strongyloidea</taxon>
        <taxon>Ancylostomatidae</taxon>
        <taxon>Ancylostomatinae</taxon>
        <taxon>Ancylostoma</taxon>
    </lineage>
</organism>